<name>A0A834TZ03_9FABA</name>
<keyword evidence="1" id="KW-0808">Transferase</keyword>
<feature type="compositionally biased region" description="Low complexity" evidence="5">
    <location>
        <begin position="76"/>
        <end position="97"/>
    </location>
</feature>
<evidence type="ECO:0000256" key="2">
    <source>
        <dbReference type="ARBA" id="ARBA00022741"/>
    </source>
</evidence>
<dbReference type="PANTHER" id="PTHR47973">
    <property type="entry name" value="CYSTEINE-RICH RECEPTOR-LIKE PROTEIN KINASE 3"/>
    <property type="match status" value="1"/>
</dbReference>
<evidence type="ECO:0000256" key="5">
    <source>
        <dbReference type="SAM" id="MobiDB-lite"/>
    </source>
</evidence>
<keyword evidence="7" id="KW-1185">Reference proteome</keyword>
<sequence length="97" mass="10415">MHLELVDNSLDPNDYDAAEVKKVIEIGLLCTQATAAMRPTMSEVVVLLKSKGLVEQMQRPSMPVFVETNIRSRGDTSTSTASSTSNATASTSILSAR</sequence>
<protein>
    <submittedName>
        <fullName evidence="6">Cysteine-rich receptor-like protein kinase 2</fullName>
    </submittedName>
</protein>
<keyword evidence="4" id="KW-0067">ATP-binding</keyword>
<evidence type="ECO:0000313" key="7">
    <source>
        <dbReference type="Proteomes" id="UP000634136"/>
    </source>
</evidence>
<dbReference type="GO" id="GO:0005524">
    <property type="term" value="F:ATP binding"/>
    <property type="evidence" value="ECO:0007669"/>
    <property type="project" value="UniProtKB-KW"/>
</dbReference>
<dbReference type="AlphaFoldDB" id="A0A834TZ03"/>
<evidence type="ECO:0000256" key="4">
    <source>
        <dbReference type="ARBA" id="ARBA00022840"/>
    </source>
</evidence>
<dbReference type="InterPro" id="IPR052059">
    <property type="entry name" value="CR_Ser/Thr_kinase"/>
</dbReference>
<dbReference type="EMBL" id="JAAIUW010000005">
    <property type="protein sequence ID" value="KAF7831180.1"/>
    <property type="molecule type" value="Genomic_DNA"/>
</dbReference>
<accession>A0A834TZ03</accession>
<evidence type="ECO:0000313" key="6">
    <source>
        <dbReference type="EMBL" id="KAF7831180.1"/>
    </source>
</evidence>
<feature type="region of interest" description="Disordered" evidence="5">
    <location>
        <begin position="68"/>
        <end position="97"/>
    </location>
</feature>
<dbReference type="OrthoDB" id="1431234at2759"/>
<dbReference type="Proteomes" id="UP000634136">
    <property type="component" value="Unassembled WGS sequence"/>
</dbReference>
<gene>
    <name evidence="6" type="ORF">G2W53_013513</name>
</gene>
<organism evidence="6 7">
    <name type="scientific">Senna tora</name>
    <dbReference type="NCBI Taxonomy" id="362788"/>
    <lineage>
        <taxon>Eukaryota</taxon>
        <taxon>Viridiplantae</taxon>
        <taxon>Streptophyta</taxon>
        <taxon>Embryophyta</taxon>
        <taxon>Tracheophyta</taxon>
        <taxon>Spermatophyta</taxon>
        <taxon>Magnoliopsida</taxon>
        <taxon>eudicotyledons</taxon>
        <taxon>Gunneridae</taxon>
        <taxon>Pentapetalae</taxon>
        <taxon>rosids</taxon>
        <taxon>fabids</taxon>
        <taxon>Fabales</taxon>
        <taxon>Fabaceae</taxon>
        <taxon>Caesalpinioideae</taxon>
        <taxon>Cassia clade</taxon>
        <taxon>Senna</taxon>
    </lineage>
</organism>
<dbReference type="GO" id="GO:0016301">
    <property type="term" value="F:kinase activity"/>
    <property type="evidence" value="ECO:0007669"/>
    <property type="project" value="UniProtKB-KW"/>
</dbReference>
<evidence type="ECO:0000256" key="1">
    <source>
        <dbReference type="ARBA" id="ARBA00022679"/>
    </source>
</evidence>
<keyword evidence="3 6" id="KW-0418">Kinase</keyword>
<dbReference type="Gene3D" id="1.10.510.10">
    <property type="entry name" value="Transferase(Phosphotransferase) domain 1"/>
    <property type="match status" value="1"/>
</dbReference>
<evidence type="ECO:0000256" key="3">
    <source>
        <dbReference type="ARBA" id="ARBA00022777"/>
    </source>
</evidence>
<keyword evidence="2" id="KW-0547">Nucleotide-binding</keyword>
<comment type="caution">
    <text evidence="6">The sequence shown here is derived from an EMBL/GenBank/DDBJ whole genome shotgun (WGS) entry which is preliminary data.</text>
</comment>
<reference evidence="6" key="1">
    <citation type="submission" date="2020-09" db="EMBL/GenBank/DDBJ databases">
        <title>Genome-Enabled Discovery of Anthraquinone Biosynthesis in Senna tora.</title>
        <authorList>
            <person name="Kang S.-H."/>
            <person name="Pandey R.P."/>
            <person name="Lee C.-M."/>
            <person name="Sim J.-S."/>
            <person name="Jeong J.-T."/>
            <person name="Choi B.-S."/>
            <person name="Jung M."/>
            <person name="Ginzburg D."/>
            <person name="Zhao K."/>
            <person name="Won S.Y."/>
            <person name="Oh T.-J."/>
            <person name="Yu Y."/>
            <person name="Kim N.-H."/>
            <person name="Lee O.R."/>
            <person name="Lee T.-H."/>
            <person name="Bashyal P."/>
            <person name="Kim T.-S."/>
            <person name="Lee W.-H."/>
            <person name="Kawkins C."/>
            <person name="Kim C.-K."/>
            <person name="Kim J.S."/>
            <person name="Ahn B.O."/>
            <person name="Rhee S.Y."/>
            <person name="Sohng J.K."/>
        </authorList>
    </citation>
    <scope>NUCLEOTIDE SEQUENCE</scope>
    <source>
        <tissue evidence="6">Leaf</tissue>
    </source>
</reference>
<proteinExistence type="predicted"/>
<keyword evidence="6" id="KW-0675">Receptor</keyword>